<reference evidence="7 8" key="1">
    <citation type="submission" date="2011-05" db="EMBL/GenBank/DDBJ databases">
        <title>Complete sequence of Thioalkalimicrobium cyclicum ALM1.</title>
        <authorList>
            <consortium name="US DOE Joint Genome Institute"/>
            <person name="Lucas S."/>
            <person name="Han J."/>
            <person name="Lapidus A."/>
            <person name="Cheng J.-F."/>
            <person name="Goodwin L."/>
            <person name="Pitluck S."/>
            <person name="Peters L."/>
            <person name="Mikhailova N."/>
            <person name="Davenport K."/>
            <person name="Han C."/>
            <person name="Tapia R."/>
            <person name="Land M."/>
            <person name="Hauser L."/>
            <person name="Kyrpides N."/>
            <person name="Ivanova N."/>
            <person name="Pagani I."/>
            <person name="Kappler U."/>
            <person name="Woyke T."/>
        </authorList>
    </citation>
    <scope>NUCLEOTIDE SEQUENCE [LARGE SCALE GENOMIC DNA]</scope>
    <source>
        <strain evidence="8">DSM 14477 / JCM 11371 / ALM1</strain>
    </source>
</reference>
<sequence>MFDRIAIFGKYNGFQSWKSIDKLIKFFQDRNKQVVLDQISCQDFPVERYGVPLLNRDEMIGQFDIAIVVGGDGTFLDVARFVVDQQKPILGVNLGRLGFLADVSPELMLNTMEDVLNGTYDCEERNLLSVTIYDQDEPVFEHLAFNDVVIHKPDAPKMIEFETFINGRFLKSQRSDGMIIATPTGSTAYALSAGGPIVDPSLNVLTLVSINPHTMSNRPFVVDGDSQIELRAHENCNGIARITCDGQITFEINARHRTQVKRHRHFIKLIHPCGHDYFQLLRAKLHWGEKL</sequence>
<dbReference type="OrthoDB" id="9774737at2"/>
<comment type="subcellular location">
    <subcellularLocation>
        <location evidence="6">Cytoplasm</location>
    </subcellularLocation>
</comment>
<dbReference type="HOGENOM" id="CLU_008831_0_1_6"/>
<protein>
    <recommendedName>
        <fullName evidence="6">NAD kinase</fullName>
        <ecNumber evidence="6">2.7.1.23</ecNumber>
    </recommendedName>
    <alternativeName>
        <fullName evidence="6">ATP-dependent NAD kinase</fullName>
    </alternativeName>
</protein>
<dbReference type="InterPro" id="IPR002504">
    <property type="entry name" value="NADK"/>
</dbReference>
<comment type="caution">
    <text evidence="6">Lacks conserved residue(s) required for the propagation of feature annotation.</text>
</comment>
<dbReference type="RefSeq" id="WP_013835603.1">
    <property type="nucleotide sequence ID" value="NC_015581.1"/>
</dbReference>
<comment type="catalytic activity">
    <reaction evidence="5 6">
        <text>NAD(+) + ATP = ADP + NADP(+) + H(+)</text>
        <dbReference type="Rhea" id="RHEA:18629"/>
        <dbReference type="ChEBI" id="CHEBI:15378"/>
        <dbReference type="ChEBI" id="CHEBI:30616"/>
        <dbReference type="ChEBI" id="CHEBI:57540"/>
        <dbReference type="ChEBI" id="CHEBI:58349"/>
        <dbReference type="ChEBI" id="CHEBI:456216"/>
        <dbReference type="EC" id="2.7.1.23"/>
    </reaction>
</comment>
<proteinExistence type="inferred from homology"/>
<dbReference type="STRING" id="717773.Thicy_1059"/>
<dbReference type="Pfam" id="PF20143">
    <property type="entry name" value="NAD_kinase_C"/>
    <property type="match status" value="1"/>
</dbReference>
<evidence type="ECO:0000256" key="1">
    <source>
        <dbReference type="ARBA" id="ARBA00022679"/>
    </source>
</evidence>
<name>F6D8H5_THICA</name>
<gene>
    <name evidence="6" type="primary">nadK</name>
    <name evidence="7" type="ordered locus">Thicy_1059</name>
</gene>
<comment type="function">
    <text evidence="6">Involved in the regulation of the intracellular balance of NAD and NADP, and is a key enzyme in the biosynthesis of NADP. Catalyzes specifically the phosphorylation on 2'-hydroxyl of the adenosine moiety of NAD to yield NADP.</text>
</comment>
<dbReference type="AlphaFoldDB" id="F6D8H5"/>
<comment type="similarity">
    <text evidence="6">Belongs to the NAD kinase family.</text>
</comment>
<evidence type="ECO:0000256" key="6">
    <source>
        <dbReference type="HAMAP-Rule" id="MF_00361"/>
    </source>
</evidence>
<dbReference type="Proteomes" id="UP000009232">
    <property type="component" value="Chromosome"/>
</dbReference>
<dbReference type="InterPro" id="IPR017438">
    <property type="entry name" value="ATP-NAD_kinase_N"/>
</dbReference>
<dbReference type="GO" id="GO:0005737">
    <property type="term" value="C:cytoplasm"/>
    <property type="evidence" value="ECO:0007669"/>
    <property type="project" value="UniProtKB-SubCell"/>
</dbReference>
<evidence type="ECO:0000256" key="4">
    <source>
        <dbReference type="ARBA" id="ARBA00023027"/>
    </source>
</evidence>
<feature type="binding site" evidence="6">
    <location>
        <begin position="146"/>
        <end position="147"/>
    </location>
    <ligand>
        <name>NAD(+)</name>
        <dbReference type="ChEBI" id="CHEBI:57540"/>
    </ligand>
</feature>
<evidence type="ECO:0000313" key="8">
    <source>
        <dbReference type="Proteomes" id="UP000009232"/>
    </source>
</evidence>
<keyword evidence="3 6" id="KW-0521">NADP</keyword>
<feature type="active site" description="Proton acceptor" evidence="6">
    <location>
        <position position="72"/>
    </location>
</feature>
<feature type="binding site" evidence="6">
    <location>
        <position position="174"/>
    </location>
    <ligand>
        <name>NAD(+)</name>
        <dbReference type="ChEBI" id="CHEBI:57540"/>
    </ligand>
</feature>
<dbReference type="SUPFAM" id="SSF111331">
    <property type="entry name" value="NAD kinase/diacylglycerol kinase-like"/>
    <property type="match status" value="1"/>
</dbReference>
<keyword evidence="6" id="KW-0963">Cytoplasm</keyword>
<keyword evidence="2 6" id="KW-0418">Kinase</keyword>
<evidence type="ECO:0000313" key="7">
    <source>
        <dbReference type="EMBL" id="AEG31826.1"/>
    </source>
</evidence>
<dbReference type="HAMAP" id="MF_00361">
    <property type="entry name" value="NAD_kinase"/>
    <property type="match status" value="1"/>
</dbReference>
<keyword evidence="1 6" id="KW-0808">Transferase</keyword>
<dbReference type="GO" id="GO:0003951">
    <property type="term" value="F:NAD+ kinase activity"/>
    <property type="evidence" value="ECO:0007669"/>
    <property type="project" value="UniProtKB-UniRule"/>
</dbReference>
<feature type="binding site" evidence="6">
    <location>
        <position position="176"/>
    </location>
    <ligand>
        <name>NAD(+)</name>
        <dbReference type="ChEBI" id="CHEBI:57540"/>
    </ligand>
</feature>
<evidence type="ECO:0000256" key="2">
    <source>
        <dbReference type="ARBA" id="ARBA00022777"/>
    </source>
</evidence>
<dbReference type="GO" id="GO:0051287">
    <property type="term" value="F:NAD binding"/>
    <property type="evidence" value="ECO:0007669"/>
    <property type="project" value="UniProtKB-ARBA"/>
</dbReference>
<dbReference type="GO" id="GO:0019674">
    <property type="term" value="P:NAD+ metabolic process"/>
    <property type="evidence" value="ECO:0007669"/>
    <property type="project" value="InterPro"/>
</dbReference>
<dbReference type="Gene3D" id="2.60.200.30">
    <property type="entry name" value="Probable inorganic polyphosphate/atp-NAD kinase, domain 2"/>
    <property type="match status" value="1"/>
</dbReference>
<feature type="binding site" evidence="6">
    <location>
        <position position="157"/>
    </location>
    <ligand>
        <name>NAD(+)</name>
        <dbReference type="ChEBI" id="CHEBI:57540"/>
    </ligand>
</feature>
<dbReference type="InterPro" id="IPR016064">
    <property type="entry name" value="NAD/diacylglycerol_kinase_sf"/>
</dbReference>
<dbReference type="NCBIfam" id="NF002306">
    <property type="entry name" value="PRK01231.1"/>
    <property type="match status" value="1"/>
</dbReference>
<comment type="cofactor">
    <cofactor evidence="6">
        <name>a divalent metal cation</name>
        <dbReference type="ChEBI" id="CHEBI:60240"/>
    </cofactor>
</comment>
<evidence type="ECO:0000256" key="5">
    <source>
        <dbReference type="ARBA" id="ARBA00047925"/>
    </source>
</evidence>
<accession>F6D8H5</accession>
<dbReference type="GO" id="GO:0006741">
    <property type="term" value="P:NADP+ biosynthetic process"/>
    <property type="evidence" value="ECO:0007669"/>
    <property type="project" value="UniProtKB-UniRule"/>
</dbReference>
<keyword evidence="6" id="KW-0067">ATP-binding</keyword>
<dbReference type="Gene3D" id="3.40.50.10330">
    <property type="entry name" value="Probable inorganic polyphosphate/atp-NAD kinase, domain 1"/>
    <property type="match status" value="1"/>
</dbReference>
<dbReference type="GO" id="GO:0046872">
    <property type="term" value="F:metal ion binding"/>
    <property type="evidence" value="ECO:0007669"/>
    <property type="project" value="UniProtKB-UniRule"/>
</dbReference>
<dbReference type="Pfam" id="PF01513">
    <property type="entry name" value="NAD_kinase"/>
    <property type="match status" value="1"/>
</dbReference>
<dbReference type="EC" id="2.7.1.23" evidence="6"/>
<feature type="binding site" evidence="6">
    <location>
        <begin position="72"/>
        <end position="73"/>
    </location>
    <ligand>
        <name>NAD(+)</name>
        <dbReference type="ChEBI" id="CHEBI:57540"/>
    </ligand>
</feature>
<dbReference type="EMBL" id="CP002776">
    <property type="protein sequence ID" value="AEG31826.1"/>
    <property type="molecule type" value="Genomic_DNA"/>
</dbReference>
<evidence type="ECO:0000256" key="3">
    <source>
        <dbReference type="ARBA" id="ARBA00022857"/>
    </source>
</evidence>
<keyword evidence="6" id="KW-0547">Nucleotide-binding</keyword>
<organism evidence="7 8">
    <name type="scientific">Thiomicrospira cyclica (strain DSM 14477 / JCM 11371 / ALM1)</name>
    <name type="common">Thioalkalimicrobium cyclicum</name>
    <dbReference type="NCBI Taxonomy" id="717773"/>
    <lineage>
        <taxon>Bacteria</taxon>
        <taxon>Pseudomonadati</taxon>
        <taxon>Pseudomonadota</taxon>
        <taxon>Gammaproteobacteria</taxon>
        <taxon>Thiotrichales</taxon>
        <taxon>Piscirickettsiaceae</taxon>
        <taxon>Thiomicrospira</taxon>
    </lineage>
</organism>
<dbReference type="eggNOG" id="COG0061">
    <property type="taxonomic scope" value="Bacteria"/>
</dbReference>
<keyword evidence="8" id="KW-1185">Reference proteome</keyword>
<dbReference type="PANTHER" id="PTHR20275">
    <property type="entry name" value="NAD KINASE"/>
    <property type="match status" value="1"/>
</dbReference>
<feature type="binding site" evidence="6">
    <location>
        <begin position="187"/>
        <end position="192"/>
    </location>
    <ligand>
        <name>NAD(+)</name>
        <dbReference type="ChEBI" id="CHEBI:57540"/>
    </ligand>
</feature>
<dbReference type="KEGG" id="tcy:Thicy_1059"/>
<dbReference type="GO" id="GO:0005524">
    <property type="term" value="F:ATP binding"/>
    <property type="evidence" value="ECO:0007669"/>
    <property type="project" value="UniProtKB-KW"/>
</dbReference>
<dbReference type="InterPro" id="IPR017437">
    <property type="entry name" value="ATP-NAD_kinase_PpnK-typ_C"/>
</dbReference>
<dbReference type="PANTHER" id="PTHR20275:SF0">
    <property type="entry name" value="NAD KINASE"/>
    <property type="match status" value="1"/>
</dbReference>
<keyword evidence="4 6" id="KW-0520">NAD</keyword>
<feature type="binding site" evidence="6">
    <location>
        <position position="247"/>
    </location>
    <ligand>
        <name>NAD(+)</name>
        <dbReference type="ChEBI" id="CHEBI:57540"/>
    </ligand>
</feature>